<organism evidence="9 10">
    <name type="scientific">Didymella heteroderae</name>
    <dbReference type="NCBI Taxonomy" id="1769908"/>
    <lineage>
        <taxon>Eukaryota</taxon>
        <taxon>Fungi</taxon>
        <taxon>Dikarya</taxon>
        <taxon>Ascomycota</taxon>
        <taxon>Pezizomycotina</taxon>
        <taxon>Dothideomycetes</taxon>
        <taxon>Pleosporomycetidae</taxon>
        <taxon>Pleosporales</taxon>
        <taxon>Pleosporineae</taxon>
        <taxon>Didymellaceae</taxon>
        <taxon>Didymella</taxon>
    </lineage>
</organism>
<dbReference type="PANTHER" id="PTHR43341:SF39">
    <property type="entry name" value="AMINO ACID TRANSPORTER (EUROFUNG)-RELATED"/>
    <property type="match status" value="1"/>
</dbReference>
<dbReference type="GO" id="GO:0015171">
    <property type="term" value="F:amino acid transmembrane transporter activity"/>
    <property type="evidence" value="ECO:0007669"/>
    <property type="project" value="TreeGrafter"/>
</dbReference>
<dbReference type="InterPro" id="IPR004841">
    <property type="entry name" value="AA-permease/SLC12A_dom"/>
</dbReference>
<evidence type="ECO:0000256" key="2">
    <source>
        <dbReference type="ARBA" id="ARBA00022692"/>
    </source>
</evidence>
<evidence type="ECO:0000256" key="3">
    <source>
        <dbReference type="ARBA" id="ARBA00022989"/>
    </source>
</evidence>
<dbReference type="PROSITE" id="PS00062">
    <property type="entry name" value="ALDOKETO_REDUCTASE_2"/>
    <property type="match status" value="1"/>
</dbReference>
<evidence type="ECO:0000256" key="6">
    <source>
        <dbReference type="SAM" id="Phobius"/>
    </source>
</evidence>
<dbReference type="Proteomes" id="UP000758155">
    <property type="component" value="Unassembled WGS sequence"/>
</dbReference>
<dbReference type="SUPFAM" id="SSF51430">
    <property type="entry name" value="NAD(P)-linked oxidoreductase"/>
    <property type="match status" value="1"/>
</dbReference>
<dbReference type="Pfam" id="PF00324">
    <property type="entry name" value="AA_permease"/>
    <property type="match status" value="1"/>
</dbReference>
<evidence type="ECO:0000259" key="7">
    <source>
        <dbReference type="Pfam" id="PF00248"/>
    </source>
</evidence>
<keyword evidence="10" id="KW-1185">Reference proteome</keyword>
<feature type="transmembrane region" description="Helical" evidence="6">
    <location>
        <begin position="714"/>
        <end position="735"/>
    </location>
</feature>
<feature type="transmembrane region" description="Helical" evidence="6">
    <location>
        <begin position="767"/>
        <end position="792"/>
    </location>
</feature>
<feature type="transmembrane region" description="Helical" evidence="6">
    <location>
        <begin position="594"/>
        <end position="616"/>
    </location>
</feature>
<feature type="domain" description="Amino acid permease/ SLC12A" evidence="8">
    <location>
        <begin position="513"/>
        <end position="940"/>
    </location>
</feature>
<evidence type="ECO:0008006" key="11">
    <source>
        <dbReference type="Google" id="ProtNLM"/>
    </source>
</evidence>
<dbReference type="Pfam" id="PF00248">
    <property type="entry name" value="Aldo_ket_red"/>
    <property type="match status" value="1"/>
</dbReference>
<comment type="subcellular location">
    <subcellularLocation>
        <location evidence="1">Membrane</location>
        <topology evidence="1">Multi-pass membrane protein</topology>
    </subcellularLocation>
</comment>
<dbReference type="OrthoDB" id="3900342at2759"/>
<name>A0A9P5BZ74_9PLEO</name>
<feature type="transmembrane region" description="Helical" evidence="6">
    <location>
        <begin position="887"/>
        <end position="907"/>
    </location>
</feature>
<evidence type="ECO:0000256" key="5">
    <source>
        <dbReference type="ARBA" id="ARBA00023136"/>
    </source>
</evidence>
<protein>
    <recommendedName>
        <fullName evidence="11">NADP-dependent oxidoreductase domain-containing protein</fullName>
    </recommendedName>
</protein>
<feature type="domain" description="NADP-dependent oxidoreductase" evidence="7">
    <location>
        <begin position="178"/>
        <end position="469"/>
    </location>
</feature>
<dbReference type="CDD" id="cd19101">
    <property type="entry name" value="AKR_unchar"/>
    <property type="match status" value="1"/>
</dbReference>
<evidence type="ECO:0000256" key="1">
    <source>
        <dbReference type="ARBA" id="ARBA00004141"/>
    </source>
</evidence>
<dbReference type="EMBL" id="SWKV01000057">
    <property type="protein sequence ID" value="KAF3035576.1"/>
    <property type="molecule type" value="Genomic_DNA"/>
</dbReference>
<proteinExistence type="predicted"/>
<feature type="transmembrane region" description="Helical" evidence="6">
    <location>
        <begin position="513"/>
        <end position="530"/>
    </location>
</feature>
<keyword evidence="2 6" id="KW-0812">Transmembrane</keyword>
<dbReference type="InterPro" id="IPR036812">
    <property type="entry name" value="NAD(P)_OxRdtase_dom_sf"/>
</dbReference>
<dbReference type="AlphaFoldDB" id="A0A9P5BZ74"/>
<feature type="transmembrane region" description="Helical" evidence="6">
    <location>
        <begin position="542"/>
        <end position="560"/>
    </location>
</feature>
<feature type="transmembrane region" description="Helical" evidence="6">
    <location>
        <begin position="837"/>
        <end position="866"/>
    </location>
</feature>
<reference evidence="9" key="1">
    <citation type="submission" date="2019-04" db="EMBL/GenBank/DDBJ databases">
        <title>Sequencing of skin fungus with MAO and IRED activity.</title>
        <authorList>
            <person name="Marsaioli A.J."/>
            <person name="Bonatto J.M.C."/>
            <person name="Reis Junior O."/>
        </authorList>
    </citation>
    <scope>NUCLEOTIDE SEQUENCE</scope>
    <source>
        <strain evidence="9">28M1</strain>
    </source>
</reference>
<dbReference type="Gene3D" id="1.20.1740.10">
    <property type="entry name" value="Amino acid/polyamine transporter I"/>
    <property type="match status" value="1"/>
</dbReference>
<keyword evidence="3 6" id="KW-1133">Transmembrane helix</keyword>
<dbReference type="InterPro" id="IPR023210">
    <property type="entry name" value="NADP_OxRdtase_dom"/>
</dbReference>
<comment type="caution">
    <text evidence="9">The sequence shown here is derived from an EMBL/GenBank/DDBJ whole genome shotgun (WGS) entry which is preliminary data.</text>
</comment>
<gene>
    <name evidence="9" type="ORF">E8E12_006304</name>
</gene>
<keyword evidence="4" id="KW-0560">Oxidoreductase</keyword>
<evidence type="ECO:0000259" key="8">
    <source>
        <dbReference type="Pfam" id="PF00324"/>
    </source>
</evidence>
<keyword evidence="5 6" id="KW-0472">Membrane</keyword>
<evidence type="ECO:0000313" key="9">
    <source>
        <dbReference type="EMBL" id="KAF3035576.1"/>
    </source>
</evidence>
<dbReference type="PANTHER" id="PTHR43341">
    <property type="entry name" value="AMINO ACID PERMEASE"/>
    <property type="match status" value="1"/>
</dbReference>
<evidence type="ECO:0000256" key="4">
    <source>
        <dbReference type="ARBA" id="ARBA00023002"/>
    </source>
</evidence>
<feature type="transmembrane region" description="Helical" evidence="6">
    <location>
        <begin position="919"/>
        <end position="938"/>
    </location>
</feature>
<feature type="transmembrane region" description="Helical" evidence="6">
    <location>
        <begin position="649"/>
        <end position="666"/>
    </location>
</feature>
<feature type="transmembrane region" description="Helical" evidence="6">
    <location>
        <begin position="623"/>
        <end position="643"/>
    </location>
</feature>
<sequence>MAVITSSKAKTAHVNMMTDTIIANLPADALRSVVRAILTVEPSVTNILEDQTRLYLRKTSNQSVNDLFTSTAEQVIPTSNFMLAQQRLRSAIGCGMVLESFPVLEKIVDDFVDLGTGDTVPRSIELDRCLAATDGDIVQASTAVQKRLLSDNGSRMKSAPASLETFKIKDVNLPRVFAGLWQLSSPSWGVASQSQMFKQFSEYITRDFSAFDMADHYGDAEINFGRMRSSLARSKNVFGATKYCVFHKITVTPAVVRANVTERCQRMSADYIDLLQFHWQDYDDHQYIQALQILQDDERVRHLGLCNFDTARLQEVIDSNVDIVTNQVQFSLIDARPRFKMGEVCTRHNVKLLTYGTLCGGFLAEEWLGRPEPQLFGVESTPSQRKYFEMILTWGDWDLFQTLLQTLKDVATKHNVSISNVATRWVLDFPYVGAVIIGARMGVSEHTEENLKTYGWCLDDDDQAEIEKVMEKSRRREVFKVMGDCGNFASRSDVEDQAIGTVHQVKRDLERRHINMIAIAGMIGTGLFLASGQAIATAGPVGALFGCICMGLIACGIALSTGEMSAFMPVTGGFVRHATRFVQPALGTATGWSFWYTMAVTAPAELAAAATLINFWENDINPAVWYSVFIVIIVIINFCGVKIYGESEVFFAALKILLIVGLIIAADRNTGKFLGFWSSLISAAYSYANIQVVAIAGAETRNPRVIIPNAIRMTFWRVLIFYVVSILIVGMLVPYDDPNLGISTGDAQQSPFVIAFQRAGINVLPSIINAIVCTSAFSCGSACVFLASRTLYGLAEDKQAPQFLLRTNRVGTPYLAVAVSLIFMPLVYLSLGSNSSVVFGWFVNITTIAGLIGWLVIEVTYLRFFYALKAQGISRDRLAYKSPFQPYLAWVTAGALVLIILFSGYSVFFPSRWNVSTFLTYYIDIAIFLFLWVVAFFFSRSGIIALQDVDLSEITDVDYEKAEILHSADQNLSWWRKWVI</sequence>
<feature type="transmembrane region" description="Helical" evidence="6">
    <location>
        <begin position="813"/>
        <end position="831"/>
    </location>
</feature>
<dbReference type="GO" id="GO:0016020">
    <property type="term" value="C:membrane"/>
    <property type="evidence" value="ECO:0007669"/>
    <property type="project" value="UniProtKB-SubCell"/>
</dbReference>
<dbReference type="GO" id="GO:0016491">
    <property type="term" value="F:oxidoreductase activity"/>
    <property type="evidence" value="ECO:0007669"/>
    <property type="project" value="UniProtKB-KW"/>
</dbReference>
<evidence type="ECO:0000313" key="10">
    <source>
        <dbReference type="Proteomes" id="UP000758155"/>
    </source>
</evidence>
<dbReference type="InterPro" id="IPR018170">
    <property type="entry name" value="Aldo/ket_reductase_CS"/>
</dbReference>
<dbReference type="Gene3D" id="3.20.20.100">
    <property type="entry name" value="NADP-dependent oxidoreductase domain"/>
    <property type="match status" value="1"/>
</dbReference>
<dbReference type="InterPro" id="IPR050524">
    <property type="entry name" value="APC_YAT"/>
</dbReference>
<accession>A0A9P5BZ74</accession>